<dbReference type="Proteomes" id="UP000051952">
    <property type="component" value="Unassembled WGS sequence"/>
</dbReference>
<dbReference type="AlphaFoldDB" id="A0A0S4KL58"/>
<keyword evidence="2" id="KW-1185">Reference proteome</keyword>
<dbReference type="VEuPathDB" id="TriTrypDB:BSAL_81180"/>
<evidence type="ECO:0000313" key="2">
    <source>
        <dbReference type="Proteomes" id="UP000051952"/>
    </source>
</evidence>
<proteinExistence type="predicted"/>
<gene>
    <name evidence="1" type="ORF">BSAL_81180</name>
</gene>
<accession>A0A0S4KL58</accession>
<reference evidence="2" key="1">
    <citation type="submission" date="2015-09" db="EMBL/GenBank/DDBJ databases">
        <authorList>
            <consortium name="Pathogen Informatics"/>
        </authorList>
    </citation>
    <scope>NUCLEOTIDE SEQUENCE [LARGE SCALE GENOMIC DNA]</scope>
    <source>
        <strain evidence="2">Lake Konstanz</strain>
    </source>
</reference>
<protein>
    <submittedName>
        <fullName evidence="1">Membrane-associated protein, putative</fullName>
    </submittedName>
</protein>
<feature type="non-terminal residue" evidence="1">
    <location>
        <position position="137"/>
    </location>
</feature>
<evidence type="ECO:0000313" key="1">
    <source>
        <dbReference type="EMBL" id="CUI14251.1"/>
    </source>
</evidence>
<sequence length="137" mass="16043">MNRYGNGWSTTERVFFFFFCVWLTRVNPYIIDQLPFLEQFTRRTKKYETTKKGKNKQTENEVIVLVPRRKEAARTKHANSNCLRPLFSRDTPMGGGLNNTPLVVGMGFSTRNTNKPKGWRVYAEKNDQKNLLYADEI</sequence>
<name>A0A0S4KL58_BODSA</name>
<organism evidence="1 2">
    <name type="scientific">Bodo saltans</name>
    <name type="common">Flagellated protozoan</name>
    <dbReference type="NCBI Taxonomy" id="75058"/>
    <lineage>
        <taxon>Eukaryota</taxon>
        <taxon>Discoba</taxon>
        <taxon>Euglenozoa</taxon>
        <taxon>Kinetoplastea</taxon>
        <taxon>Metakinetoplastina</taxon>
        <taxon>Eubodonida</taxon>
        <taxon>Bodonidae</taxon>
        <taxon>Bodo</taxon>
    </lineage>
</organism>
<dbReference type="EMBL" id="CYKH01000869">
    <property type="protein sequence ID" value="CUI14251.1"/>
    <property type="molecule type" value="Genomic_DNA"/>
</dbReference>